<dbReference type="Proteomes" id="UP000276133">
    <property type="component" value="Unassembled WGS sequence"/>
</dbReference>
<accession>A0A3M7Q189</accession>
<dbReference type="PANTHER" id="PTHR11036">
    <property type="entry name" value="SEMAPHORIN"/>
    <property type="match status" value="1"/>
</dbReference>
<dbReference type="SUPFAM" id="SSF101912">
    <property type="entry name" value="Sema domain"/>
    <property type="match status" value="1"/>
</dbReference>
<evidence type="ECO:0000259" key="3">
    <source>
        <dbReference type="PROSITE" id="PS51004"/>
    </source>
</evidence>
<dbReference type="AlphaFoldDB" id="A0A3M7Q189"/>
<gene>
    <name evidence="4" type="ORF">BpHYR1_005647</name>
</gene>
<dbReference type="GO" id="GO:0030215">
    <property type="term" value="F:semaphorin receptor binding"/>
    <property type="evidence" value="ECO:0007669"/>
    <property type="project" value="InterPro"/>
</dbReference>
<dbReference type="GO" id="GO:0007411">
    <property type="term" value="P:axon guidance"/>
    <property type="evidence" value="ECO:0007669"/>
    <property type="project" value="TreeGrafter"/>
</dbReference>
<dbReference type="EMBL" id="REGN01007856">
    <property type="protein sequence ID" value="RNA05093.1"/>
    <property type="molecule type" value="Genomic_DNA"/>
</dbReference>
<dbReference type="InterPro" id="IPR036352">
    <property type="entry name" value="Semap_dom_sf"/>
</dbReference>
<dbReference type="Pfam" id="PF01403">
    <property type="entry name" value="Sema"/>
    <property type="match status" value="1"/>
</dbReference>
<feature type="transmembrane region" description="Helical" evidence="2">
    <location>
        <begin position="224"/>
        <end position="247"/>
    </location>
</feature>
<evidence type="ECO:0000313" key="5">
    <source>
        <dbReference type="Proteomes" id="UP000276133"/>
    </source>
</evidence>
<comment type="caution">
    <text evidence="1">Lacks conserved residue(s) required for the propagation of feature annotation.</text>
</comment>
<organism evidence="4 5">
    <name type="scientific">Brachionus plicatilis</name>
    <name type="common">Marine rotifer</name>
    <name type="synonym">Brachionus muelleri</name>
    <dbReference type="NCBI Taxonomy" id="10195"/>
    <lineage>
        <taxon>Eukaryota</taxon>
        <taxon>Metazoa</taxon>
        <taxon>Spiralia</taxon>
        <taxon>Gnathifera</taxon>
        <taxon>Rotifera</taxon>
        <taxon>Eurotatoria</taxon>
        <taxon>Monogononta</taxon>
        <taxon>Pseudotrocha</taxon>
        <taxon>Ploima</taxon>
        <taxon>Brachionidae</taxon>
        <taxon>Brachionus</taxon>
    </lineage>
</organism>
<evidence type="ECO:0000256" key="1">
    <source>
        <dbReference type="PROSITE-ProRule" id="PRU00352"/>
    </source>
</evidence>
<dbReference type="GO" id="GO:0005886">
    <property type="term" value="C:plasma membrane"/>
    <property type="evidence" value="ECO:0007669"/>
    <property type="project" value="TreeGrafter"/>
</dbReference>
<feature type="domain" description="Sema" evidence="3">
    <location>
        <begin position="1"/>
        <end position="158"/>
    </location>
</feature>
<dbReference type="GO" id="GO:0071526">
    <property type="term" value="P:semaphorin-plexin signaling pathway"/>
    <property type="evidence" value="ECO:0007669"/>
    <property type="project" value="TreeGrafter"/>
</dbReference>
<dbReference type="InterPro" id="IPR027231">
    <property type="entry name" value="Semaphorin"/>
</dbReference>
<keyword evidence="2" id="KW-1133">Transmembrane helix</keyword>
<dbReference type="GO" id="GO:0030335">
    <property type="term" value="P:positive regulation of cell migration"/>
    <property type="evidence" value="ECO:0007669"/>
    <property type="project" value="TreeGrafter"/>
</dbReference>
<keyword evidence="2" id="KW-0472">Membrane</keyword>
<dbReference type="Gene3D" id="3.30.1680.10">
    <property type="entry name" value="ligand-binding face of the semaphorins, domain 2"/>
    <property type="match status" value="1"/>
</dbReference>
<comment type="caution">
    <text evidence="4">The sequence shown here is derived from an EMBL/GenBank/DDBJ whole genome shotgun (WGS) entry which is preliminary data.</text>
</comment>
<name>A0A3M7Q189_BRAPC</name>
<dbReference type="GO" id="GO:0045499">
    <property type="term" value="F:chemorepellent activity"/>
    <property type="evidence" value="ECO:0007669"/>
    <property type="project" value="TreeGrafter"/>
</dbReference>
<dbReference type="PROSITE" id="PS51004">
    <property type="entry name" value="SEMA"/>
    <property type="match status" value="1"/>
</dbReference>
<reference evidence="4 5" key="1">
    <citation type="journal article" date="2018" name="Sci. Rep.">
        <title>Genomic signatures of local adaptation to the degree of environmental predictability in rotifers.</title>
        <authorList>
            <person name="Franch-Gras L."/>
            <person name="Hahn C."/>
            <person name="Garcia-Roger E.M."/>
            <person name="Carmona M.J."/>
            <person name="Serra M."/>
            <person name="Gomez A."/>
        </authorList>
    </citation>
    <scope>NUCLEOTIDE SEQUENCE [LARGE SCALE GENOMIC DNA]</scope>
    <source>
        <strain evidence="4">HYR1</strain>
    </source>
</reference>
<dbReference type="InterPro" id="IPR015943">
    <property type="entry name" value="WD40/YVTN_repeat-like_dom_sf"/>
</dbReference>
<dbReference type="Gene3D" id="2.130.10.10">
    <property type="entry name" value="YVTN repeat-like/Quinoprotein amine dehydrogenase"/>
    <property type="match status" value="1"/>
</dbReference>
<dbReference type="STRING" id="10195.A0A3M7Q189"/>
<dbReference type="OrthoDB" id="125363at2759"/>
<feature type="non-terminal residue" evidence="4">
    <location>
        <position position="1"/>
    </location>
</feature>
<dbReference type="PANTHER" id="PTHR11036:SF127">
    <property type="entry name" value="SEMAPHORIN-1A"/>
    <property type="match status" value="1"/>
</dbReference>
<sequence>SNEIDSAVCMFELSSVKRSMSGLFKNDQDKSPRKPLSSCADYKKLTPTQIDTYTKNISRHSKFEMDESLNRRAFLALKNTKFTSIAIDSKAKEHIVYIGTENGRLLKVINRPSNVKGHTRPIILSDVPIFDKESVVDIKVSDGVITLIGQSQIKKVNVEYFCQSLNTCTNCVLPEDPDCAWTVNGCALTKLGYEQKKCLISHYDFIVADKKSPVLHQTTKFSSIFITFLFTFFPTCILTCLITFYIIKNNYKLIEKNETDGDKRLVDFFKSRNFRPTVAVKKKLLNCYETQPVVCINSRPDSASDSPFILTSCSSTSTESNSPNYSNKNNTFTQDKQFKDSNLIRIC</sequence>
<keyword evidence="2" id="KW-0812">Transmembrane</keyword>
<evidence type="ECO:0000256" key="2">
    <source>
        <dbReference type="SAM" id="Phobius"/>
    </source>
</evidence>
<protein>
    <submittedName>
        <fullName evidence="4">Semaphorin-4C</fullName>
    </submittedName>
</protein>
<proteinExistence type="predicted"/>
<dbReference type="SUPFAM" id="SSF103575">
    <property type="entry name" value="Plexin repeat"/>
    <property type="match status" value="1"/>
</dbReference>
<dbReference type="InterPro" id="IPR001627">
    <property type="entry name" value="Semap_dom"/>
</dbReference>
<evidence type="ECO:0000313" key="4">
    <source>
        <dbReference type="EMBL" id="RNA05093.1"/>
    </source>
</evidence>
<keyword evidence="5" id="KW-1185">Reference proteome</keyword>